<dbReference type="PROSITE" id="PS51740">
    <property type="entry name" value="SPOVT_ABRB"/>
    <property type="match status" value="1"/>
</dbReference>
<evidence type="ECO:0000256" key="1">
    <source>
        <dbReference type="ARBA" id="ARBA00022448"/>
    </source>
</evidence>
<organism evidence="7">
    <name type="scientific">Streptomyces haneummycinicus</name>
    <dbReference type="NCBI Taxonomy" id="3074435"/>
    <lineage>
        <taxon>Bacteria</taxon>
        <taxon>Bacillati</taxon>
        <taxon>Actinomycetota</taxon>
        <taxon>Actinomycetes</taxon>
        <taxon>Kitasatosporales</taxon>
        <taxon>Streptomycetaceae</taxon>
        <taxon>Streptomyces</taxon>
    </lineage>
</organism>
<feature type="domain" description="ABC transporter" evidence="5">
    <location>
        <begin position="32"/>
        <end position="273"/>
    </location>
</feature>
<dbReference type="GO" id="GO:0005524">
    <property type="term" value="F:ATP binding"/>
    <property type="evidence" value="ECO:0007669"/>
    <property type="project" value="UniProtKB-KW"/>
</dbReference>
<dbReference type="InterPro" id="IPR007159">
    <property type="entry name" value="SpoVT-AbrB_dom"/>
</dbReference>
<dbReference type="InterPro" id="IPR015854">
    <property type="entry name" value="ABC_transpr_LolD-like"/>
</dbReference>
<dbReference type="FunFam" id="3.40.50.300:FF:002743">
    <property type="entry name" value="ABC transporter ATP-binding protein"/>
    <property type="match status" value="1"/>
</dbReference>
<dbReference type="InterPro" id="IPR003593">
    <property type="entry name" value="AAA+_ATPase"/>
</dbReference>
<dbReference type="SMART" id="SM00382">
    <property type="entry name" value="AAA"/>
    <property type="match status" value="1"/>
</dbReference>
<keyword evidence="1" id="KW-0813">Transport</keyword>
<dbReference type="GO" id="GO:0003677">
    <property type="term" value="F:DNA binding"/>
    <property type="evidence" value="ECO:0007669"/>
    <property type="project" value="UniProtKB-UniRule"/>
</dbReference>
<reference evidence="7" key="1">
    <citation type="submission" date="2024-06" db="EMBL/GenBank/DDBJ databases">
        <authorList>
            <consortium name="consrtm"/>
            <person name="Uemura M."/>
            <person name="Terahara T."/>
        </authorList>
    </citation>
    <scope>NUCLEOTIDE SEQUENCE</scope>
    <source>
        <strain evidence="7">KM77-8</strain>
    </source>
</reference>
<dbReference type="CDD" id="cd03255">
    <property type="entry name" value="ABC_MJ0796_LolCDE_FtsE"/>
    <property type="match status" value="1"/>
</dbReference>
<name>A0AAT9HW62_9ACTN</name>
<evidence type="ECO:0000313" key="7">
    <source>
        <dbReference type="EMBL" id="BFO21614.1"/>
    </source>
</evidence>
<dbReference type="InterPro" id="IPR017911">
    <property type="entry name" value="MacB-like_ATP-bd"/>
</dbReference>
<dbReference type="PROSITE" id="PS00211">
    <property type="entry name" value="ABC_TRANSPORTER_1"/>
    <property type="match status" value="1"/>
</dbReference>
<sequence length="319" mass="34769">MTSNPTLAELADRVTADRDRPAYGHDALITCDRLVRVFTADGVEVQALQGLDLLVREGELMALVGASGSGKSTLMNILAGLDTPTAGAARVAGRDLLTMTAKDRLAYRREVVGFVWQQTARNLLPYLTSAQNVALPMQLAGRSRSGRRARAERALELLELLEVADCRDRRPHEMSGGQQQRVAIAVALAGDPSVLLADEPTGELDSHTAEQIFAAFRTANERLGTTIVIVTHDQAVASEVRRTVAIRDGRTSTEVLRRSEVDATTGHETVVAREYAMLDRAGRLQLPAEYTKALNMRDRVALELEPDHIAVRPDDSEGR</sequence>
<dbReference type="GO" id="GO:0016887">
    <property type="term" value="F:ATP hydrolysis activity"/>
    <property type="evidence" value="ECO:0007669"/>
    <property type="project" value="InterPro"/>
</dbReference>
<dbReference type="InterPro" id="IPR003439">
    <property type="entry name" value="ABC_transporter-like_ATP-bd"/>
</dbReference>
<evidence type="ECO:0000256" key="3">
    <source>
        <dbReference type="ARBA" id="ARBA00022840"/>
    </source>
</evidence>
<dbReference type="InterPro" id="IPR027417">
    <property type="entry name" value="P-loop_NTPase"/>
</dbReference>
<dbReference type="GO" id="GO:0005886">
    <property type="term" value="C:plasma membrane"/>
    <property type="evidence" value="ECO:0007669"/>
    <property type="project" value="TreeGrafter"/>
</dbReference>
<evidence type="ECO:0000259" key="6">
    <source>
        <dbReference type="PROSITE" id="PS51740"/>
    </source>
</evidence>
<dbReference type="InterPro" id="IPR017871">
    <property type="entry name" value="ABC_transporter-like_CS"/>
</dbReference>
<dbReference type="PANTHER" id="PTHR24220:SF685">
    <property type="entry name" value="ABC TRANSPORTER RELATED"/>
    <property type="match status" value="1"/>
</dbReference>
<dbReference type="EMBL" id="AP035768">
    <property type="protein sequence ID" value="BFO21614.1"/>
    <property type="molecule type" value="Genomic_DNA"/>
</dbReference>
<keyword evidence="4" id="KW-0238">DNA-binding</keyword>
<accession>A0AAT9HW62</accession>
<proteinExistence type="predicted"/>
<evidence type="ECO:0000256" key="4">
    <source>
        <dbReference type="PROSITE-ProRule" id="PRU01076"/>
    </source>
</evidence>
<protein>
    <submittedName>
        <fullName evidence="7">ABC transporter ATP-binding protein</fullName>
    </submittedName>
</protein>
<evidence type="ECO:0000259" key="5">
    <source>
        <dbReference type="PROSITE" id="PS50893"/>
    </source>
</evidence>
<dbReference type="SUPFAM" id="SSF52540">
    <property type="entry name" value="P-loop containing nucleoside triphosphate hydrolases"/>
    <property type="match status" value="1"/>
</dbReference>
<keyword evidence="2" id="KW-0547">Nucleotide-binding</keyword>
<dbReference type="Pfam" id="PF00005">
    <property type="entry name" value="ABC_tran"/>
    <property type="match status" value="1"/>
</dbReference>
<dbReference type="Gene3D" id="3.40.50.300">
    <property type="entry name" value="P-loop containing nucleotide triphosphate hydrolases"/>
    <property type="match status" value="1"/>
</dbReference>
<dbReference type="AlphaFoldDB" id="A0AAT9HW62"/>
<dbReference type="PROSITE" id="PS50893">
    <property type="entry name" value="ABC_TRANSPORTER_2"/>
    <property type="match status" value="1"/>
</dbReference>
<dbReference type="PANTHER" id="PTHR24220">
    <property type="entry name" value="IMPORT ATP-BINDING PROTEIN"/>
    <property type="match status" value="1"/>
</dbReference>
<evidence type="ECO:0000256" key="2">
    <source>
        <dbReference type="ARBA" id="ARBA00022741"/>
    </source>
</evidence>
<gene>
    <name evidence="7" type="ORF">SHKM778_80020</name>
</gene>
<reference evidence="7" key="2">
    <citation type="submission" date="2024-07" db="EMBL/GenBank/DDBJ databases">
        <title>Streptomyces haneummycinica sp. nov., a new antibiotic-producing actinobacterium isolated from marine sediment.</title>
        <authorList>
            <person name="Uemura M."/>
            <person name="Hamada M."/>
            <person name="Hirano S."/>
            <person name="Kobayashi K."/>
            <person name="Ohshiro T."/>
            <person name="Kobayashi T."/>
            <person name="Terahara T."/>
        </authorList>
    </citation>
    <scope>NUCLEOTIDE SEQUENCE</scope>
    <source>
        <strain evidence="7">KM77-8</strain>
    </source>
</reference>
<dbReference type="GO" id="GO:0022857">
    <property type="term" value="F:transmembrane transporter activity"/>
    <property type="evidence" value="ECO:0007669"/>
    <property type="project" value="TreeGrafter"/>
</dbReference>
<feature type="domain" description="SpoVT-AbrB" evidence="6">
    <location>
        <begin position="273"/>
        <end position="316"/>
    </location>
</feature>
<keyword evidence="3 7" id="KW-0067">ATP-binding</keyword>